<evidence type="ECO:0000259" key="10">
    <source>
        <dbReference type="PROSITE" id="PS51755"/>
    </source>
</evidence>
<evidence type="ECO:0000256" key="1">
    <source>
        <dbReference type="ARBA" id="ARBA00004496"/>
    </source>
</evidence>
<dbReference type="PROSITE" id="PS50110">
    <property type="entry name" value="RESPONSE_REGULATORY"/>
    <property type="match status" value="1"/>
</dbReference>
<feature type="domain" description="OmpR/PhoB-type" evidence="10">
    <location>
        <begin position="126"/>
        <end position="224"/>
    </location>
</feature>
<dbReference type="InterPro" id="IPR036388">
    <property type="entry name" value="WH-like_DNA-bd_sf"/>
</dbReference>
<dbReference type="CDD" id="cd17627">
    <property type="entry name" value="REC_OmpR_PrrA-like"/>
    <property type="match status" value="1"/>
</dbReference>
<evidence type="ECO:0000256" key="6">
    <source>
        <dbReference type="ARBA" id="ARBA00023163"/>
    </source>
</evidence>
<evidence type="ECO:0000313" key="12">
    <source>
        <dbReference type="Proteomes" id="UP000630097"/>
    </source>
</evidence>
<dbReference type="GO" id="GO:0000156">
    <property type="term" value="F:phosphorelay response regulator activity"/>
    <property type="evidence" value="ECO:0007669"/>
    <property type="project" value="TreeGrafter"/>
</dbReference>
<name>A0A8J3V8G9_9ACTN</name>
<dbReference type="Proteomes" id="UP000630097">
    <property type="component" value="Unassembled WGS sequence"/>
</dbReference>
<dbReference type="SUPFAM" id="SSF52172">
    <property type="entry name" value="CheY-like"/>
    <property type="match status" value="1"/>
</dbReference>
<feature type="modified residue" description="4-aspartylphosphate" evidence="7">
    <location>
        <position position="54"/>
    </location>
</feature>
<dbReference type="InterPro" id="IPR011006">
    <property type="entry name" value="CheY-like_superfamily"/>
</dbReference>
<dbReference type="PANTHER" id="PTHR48111:SF22">
    <property type="entry name" value="REGULATOR OF RPOS"/>
    <property type="match status" value="1"/>
</dbReference>
<keyword evidence="3" id="KW-0902">Two-component regulatory system</keyword>
<dbReference type="Gene3D" id="3.40.50.2300">
    <property type="match status" value="1"/>
</dbReference>
<dbReference type="EMBL" id="BONV01000026">
    <property type="protein sequence ID" value="GIG82091.1"/>
    <property type="molecule type" value="Genomic_DNA"/>
</dbReference>
<dbReference type="Gene3D" id="1.10.10.10">
    <property type="entry name" value="Winged helix-like DNA-binding domain superfamily/Winged helix DNA-binding domain"/>
    <property type="match status" value="1"/>
</dbReference>
<evidence type="ECO:0000256" key="4">
    <source>
        <dbReference type="ARBA" id="ARBA00023015"/>
    </source>
</evidence>
<keyword evidence="4" id="KW-0805">Transcription regulation</keyword>
<keyword evidence="5 8" id="KW-0238">DNA-binding</keyword>
<dbReference type="InterPro" id="IPR001789">
    <property type="entry name" value="Sig_transdc_resp-reg_receiver"/>
</dbReference>
<gene>
    <name evidence="11" type="primary">mprA</name>
    <name evidence="11" type="ORF">Pka01_52180</name>
</gene>
<dbReference type="CDD" id="cd00383">
    <property type="entry name" value="trans_reg_C"/>
    <property type="match status" value="1"/>
</dbReference>
<evidence type="ECO:0000256" key="8">
    <source>
        <dbReference type="PROSITE-ProRule" id="PRU01091"/>
    </source>
</evidence>
<evidence type="ECO:0000256" key="2">
    <source>
        <dbReference type="ARBA" id="ARBA00022553"/>
    </source>
</evidence>
<dbReference type="PROSITE" id="PS51755">
    <property type="entry name" value="OMPR_PHOB"/>
    <property type="match status" value="1"/>
</dbReference>
<dbReference type="AlphaFoldDB" id="A0A8J3V8G9"/>
<sequence>MAKTRILVVDDDPDVRDAIARVLRGEGHRVTTADDGASALALITGGTPELVLLDVLMPRIDGLEVCRRLREKGNRVPVLMLTALEDVGDRVAGLDAGADDYLIKPFAVEELLARVRALLRRTAPAEPAAGFADLTLLPESRQATRGGRIFDLTRTEYALLDLLIRNGGQVLTRKVILERIWGHTFRPASNSLEVYIRYLRRKTEAAGEPRLIHTVHGLGYALRETLRDTLKEPLKDPLKDPGAVGEAAGR</sequence>
<dbReference type="SMART" id="SM00862">
    <property type="entry name" value="Trans_reg_C"/>
    <property type="match status" value="1"/>
</dbReference>
<evidence type="ECO:0000256" key="3">
    <source>
        <dbReference type="ARBA" id="ARBA00023012"/>
    </source>
</evidence>
<dbReference type="InterPro" id="IPR039420">
    <property type="entry name" value="WalR-like"/>
</dbReference>
<feature type="DNA-binding region" description="OmpR/PhoB-type" evidence="8">
    <location>
        <begin position="126"/>
        <end position="224"/>
    </location>
</feature>
<dbReference type="SMART" id="SM00448">
    <property type="entry name" value="REC"/>
    <property type="match status" value="1"/>
</dbReference>
<keyword evidence="6" id="KW-0804">Transcription</keyword>
<comment type="caution">
    <text evidence="11">The sequence shown here is derived from an EMBL/GenBank/DDBJ whole genome shotgun (WGS) entry which is preliminary data.</text>
</comment>
<evidence type="ECO:0000256" key="7">
    <source>
        <dbReference type="PROSITE-ProRule" id="PRU00169"/>
    </source>
</evidence>
<protein>
    <submittedName>
        <fullName evidence="11">Response regulator MprA</fullName>
    </submittedName>
</protein>
<dbReference type="Pfam" id="PF00072">
    <property type="entry name" value="Response_reg"/>
    <property type="match status" value="1"/>
</dbReference>
<accession>A0A8J3V8G9</accession>
<dbReference type="Pfam" id="PF00486">
    <property type="entry name" value="Trans_reg_C"/>
    <property type="match status" value="1"/>
</dbReference>
<dbReference type="FunFam" id="1.10.10.10:FF:000005">
    <property type="entry name" value="Two-component system response regulator"/>
    <property type="match status" value="1"/>
</dbReference>
<evidence type="ECO:0000259" key="9">
    <source>
        <dbReference type="PROSITE" id="PS50110"/>
    </source>
</evidence>
<evidence type="ECO:0000256" key="5">
    <source>
        <dbReference type="ARBA" id="ARBA00023125"/>
    </source>
</evidence>
<dbReference type="GO" id="GO:0000976">
    <property type="term" value="F:transcription cis-regulatory region binding"/>
    <property type="evidence" value="ECO:0007669"/>
    <property type="project" value="TreeGrafter"/>
</dbReference>
<organism evidence="11 12">
    <name type="scientific">Planotetraspora kaengkrachanensis</name>
    <dbReference type="NCBI Taxonomy" id="575193"/>
    <lineage>
        <taxon>Bacteria</taxon>
        <taxon>Bacillati</taxon>
        <taxon>Actinomycetota</taxon>
        <taxon>Actinomycetes</taxon>
        <taxon>Streptosporangiales</taxon>
        <taxon>Streptosporangiaceae</taxon>
        <taxon>Planotetraspora</taxon>
    </lineage>
</organism>
<dbReference type="Gene3D" id="6.10.250.690">
    <property type="match status" value="1"/>
</dbReference>
<comment type="subcellular location">
    <subcellularLocation>
        <location evidence="1">Cytoplasm</location>
    </subcellularLocation>
</comment>
<dbReference type="GO" id="GO:0032993">
    <property type="term" value="C:protein-DNA complex"/>
    <property type="evidence" value="ECO:0007669"/>
    <property type="project" value="TreeGrafter"/>
</dbReference>
<keyword evidence="12" id="KW-1185">Reference proteome</keyword>
<dbReference type="GO" id="GO:0005829">
    <property type="term" value="C:cytosol"/>
    <property type="evidence" value="ECO:0007669"/>
    <property type="project" value="TreeGrafter"/>
</dbReference>
<dbReference type="FunFam" id="3.40.50.2300:FF:000001">
    <property type="entry name" value="DNA-binding response regulator PhoB"/>
    <property type="match status" value="1"/>
</dbReference>
<dbReference type="InterPro" id="IPR001867">
    <property type="entry name" value="OmpR/PhoB-type_DNA-bd"/>
</dbReference>
<feature type="domain" description="Response regulatory" evidence="9">
    <location>
        <begin position="5"/>
        <end position="119"/>
    </location>
</feature>
<keyword evidence="2 7" id="KW-0597">Phosphoprotein</keyword>
<dbReference type="PANTHER" id="PTHR48111">
    <property type="entry name" value="REGULATOR OF RPOS"/>
    <property type="match status" value="1"/>
</dbReference>
<proteinExistence type="predicted"/>
<dbReference type="RefSeq" id="WP_239115295.1">
    <property type="nucleotide sequence ID" value="NZ_BAABHH010000020.1"/>
</dbReference>
<dbReference type="GO" id="GO:0006355">
    <property type="term" value="P:regulation of DNA-templated transcription"/>
    <property type="evidence" value="ECO:0007669"/>
    <property type="project" value="InterPro"/>
</dbReference>
<evidence type="ECO:0000313" key="11">
    <source>
        <dbReference type="EMBL" id="GIG82091.1"/>
    </source>
</evidence>
<reference evidence="11 12" key="1">
    <citation type="submission" date="2021-01" db="EMBL/GenBank/DDBJ databases">
        <title>Whole genome shotgun sequence of Planotetraspora kaengkrachanensis NBRC 104272.</title>
        <authorList>
            <person name="Komaki H."/>
            <person name="Tamura T."/>
        </authorList>
    </citation>
    <scope>NUCLEOTIDE SEQUENCE [LARGE SCALE GENOMIC DNA]</scope>
    <source>
        <strain evidence="11 12">NBRC 104272</strain>
    </source>
</reference>